<sequence>MAFRHQYVIGDLQGCYQAFNLLLDKLNFDKRQDKLWLAGDIVARGEDSLATLRQVKKLCEQGTADIVLGNHDINLIAAWRGVVKVKAKDKTQPILDAPDVDELMNWLRHQPVLQYPDANTVMVHAGIPPHWHIKDADGHAKELEAQLRSGLKYLDRVLLHLYSKQADDWSDKLHGYTRVRAICNYFTRMRLCKRDGSLEFHFKGDLKQKMPKDFCPWFDWQVQRKRKILFGHWAALQGQIDLPHARALDGGCVWGGQLLAYHLDSGKVTAVDNPVVNAVNSTHSIKDSQ</sequence>
<dbReference type="NCBIfam" id="NF001204">
    <property type="entry name" value="PRK00166.1"/>
    <property type="match status" value="1"/>
</dbReference>
<keyword evidence="4" id="KW-0378">Hydrolase</keyword>
<dbReference type="PANTHER" id="PTHR40942">
    <property type="match status" value="1"/>
</dbReference>
<comment type="catalytic activity">
    <reaction evidence="8">
        <text>P(1),P(4)-bis(5'-adenosyl) tetraphosphate + H2O = 2 ADP + 2 H(+)</text>
        <dbReference type="Rhea" id="RHEA:24252"/>
        <dbReference type="ChEBI" id="CHEBI:15377"/>
        <dbReference type="ChEBI" id="CHEBI:15378"/>
        <dbReference type="ChEBI" id="CHEBI:58141"/>
        <dbReference type="ChEBI" id="CHEBI:456216"/>
        <dbReference type="EC" id="3.6.1.41"/>
    </reaction>
</comment>
<gene>
    <name evidence="10" type="ORF">B0682_02835</name>
</gene>
<protein>
    <recommendedName>
        <fullName evidence="3">bis(5'-nucleosyl)-tetraphosphatase (symmetrical)</fullName>
        <ecNumber evidence="3">3.6.1.41</ecNumber>
    </recommendedName>
    <alternativeName>
        <fullName evidence="6">Ap4A hydrolase</fullName>
    </alternativeName>
    <alternativeName>
        <fullName evidence="5">Diadenosine 5',5'''-P1,P4-tetraphosphate pyrophosphohydrolase</fullName>
    </alternativeName>
    <alternativeName>
        <fullName evidence="7">Diadenosine tetraphosphatase</fullName>
    </alternativeName>
</protein>
<comment type="function">
    <text evidence="1">Hydrolyzes diadenosine 5',5'''-P1,P4-tetraphosphate to yield ADP.</text>
</comment>
<dbReference type="InterPro" id="IPR004843">
    <property type="entry name" value="Calcineurin-like_PHP"/>
</dbReference>
<dbReference type="PANTHER" id="PTHR40942:SF4">
    <property type="entry name" value="CYTOCHROME C5"/>
    <property type="match status" value="1"/>
</dbReference>
<dbReference type="EC" id="3.6.1.41" evidence="3"/>
<comment type="caution">
    <text evidence="10">The sequence shown here is derived from an EMBL/GenBank/DDBJ whole genome shotgun (WGS) entry which is preliminary data.</text>
</comment>
<dbReference type="AlphaFoldDB" id="A0A1T0CGY6"/>
<dbReference type="OrthoDB" id="9807890at2"/>
<evidence type="ECO:0000256" key="2">
    <source>
        <dbReference type="ARBA" id="ARBA00005419"/>
    </source>
</evidence>
<dbReference type="Pfam" id="PF00149">
    <property type="entry name" value="Metallophos"/>
    <property type="match status" value="1"/>
</dbReference>
<keyword evidence="11" id="KW-1185">Reference proteome</keyword>
<dbReference type="RefSeq" id="WP_078306581.1">
    <property type="nucleotide sequence ID" value="NZ_MUYT01000004.1"/>
</dbReference>
<dbReference type="STRING" id="90241.B0682_02835"/>
<evidence type="ECO:0000256" key="4">
    <source>
        <dbReference type="ARBA" id="ARBA00022801"/>
    </source>
</evidence>
<evidence type="ECO:0000256" key="7">
    <source>
        <dbReference type="ARBA" id="ARBA00033210"/>
    </source>
</evidence>
<organism evidence="10 11">
    <name type="scientific">Lwoffella lincolnii</name>
    <dbReference type="NCBI Taxonomy" id="90241"/>
    <lineage>
        <taxon>Bacteria</taxon>
        <taxon>Pseudomonadati</taxon>
        <taxon>Pseudomonadota</taxon>
        <taxon>Gammaproteobacteria</taxon>
        <taxon>Moraxellales</taxon>
        <taxon>Moraxellaceae</taxon>
        <taxon>Lwoffella</taxon>
    </lineage>
</organism>
<dbReference type="GO" id="GO:0008803">
    <property type="term" value="F:bis(5'-nucleosyl)-tetraphosphatase (symmetrical) activity"/>
    <property type="evidence" value="ECO:0007669"/>
    <property type="project" value="UniProtKB-EC"/>
</dbReference>
<dbReference type="InterPro" id="IPR029052">
    <property type="entry name" value="Metallo-depent_PP-like"/>
</dbReference>
<proteinExistence type="inferred from homology"/>
<evidence type="ECO:0000256" key="5">
    <source>
        <dbReference type="ARBA" id="ARBA00031248"/>
    </source>
</evidence>
<evidence type="ECO:0000256" key="3">
    <source>
        <dbReference type="ARBA" id="ARBA00012506"/>
    </source>
</evidence>
<dbReference type="Gene3D" id="3.60.21.10">
    <property type="match status" value="1"/>
</dbReference>
<evidence type="ECO:0000313" key="11">
    <source>
        <dbReference type="Proteomes" id="UP000191094"/>
    </source>
</evidence>
<evidence type="ECO:0000259" key="9">
    <source>
        <dbReference type="Pfam" id="PF00149"/>
    </source>
</evidence>
<comment type="similarity">
    <text evidence="2">Belongs to the Ap4A hydrolase family.</text>
</comment>
<dbReference type="PIRSF" id="PIRSF000903">
    <property type="entry name" value="B5n-ttraPtase_sm"/>
    <property type="match status" value="1"/>
</dbReference>
<feature type="domain" description="Calcineurin-like phosphoesterase" evidence="9">
    <location>
        <begin position="8"/>
        <end position="174"/>
    </location>
</feature>
<dbReference type="EMBL" id="MUYT01000004">
    <property type="protein sequence ID" value="OOS21626.1"/>
    <property type="molecule type" value="Genomic_DNA"/>
</dbReference>
<name>A0A1T0CGY6_9GAMM</name>
<dbReference type="SUPFAM" id="SSF56300">
    <property type="entry name" value="Metallo-dependent phosphatases"/>
    <property type="match status" value="1"/>
</dbReference>
<dbReference type="Proteomes" id="UP000191094">
    <property type="component" value="Unassembled WGS sequence"/>
</dbReference>
<evidence type="ECO:0000256" key="6">
    <source>
        <dbReference type="ARBA" id="ARBA00032248"/>
    </source>
</evidence>
<evidence type="ECO:0000256" key="8">
    <source>
        <dbReference type="ARBA" id="ARBA00049417"/>
    </source>
</evidence>
<evidence type="ECO:0000256" key="1">
    <source>
        <dbReference type="ARBA" id="ARBA00003413"/>
    </source>
</evidence>
<evidence type="ECO:0000313" key="10">
    <source>
        <dbReference type="EMBL" id="OOS21626.1"/>
    </source>
</evidence>
<accession>A0A1T0CGY6</accession>
<dbReference type="InterPro" id="IPR004617">
    <property type="entry name" value="ApaH"/>
</dbReference>
<reference evidence="10 11" key="1">
    <citation type="submission" date="2017-02" db="EMBL/GenBank/DDBJ databases">
        <title>Draft genome sequence of Moraxella lincolnii CCUG 9405T type strain.</title>
        <authorList>
            <person name="Salva-Serra F."/>
            <person name="Engstrom-Jakobsson H."/>
            <person name="Thorell K."/>
            <person name="Jaen-Luchoro D."/>
            <person name="Gonzales-Siles L."/>
            <person name="Karlsson R."/>
            <person name="Yazdan S."/>
            <person name="Boulund F."/>
            <person name="Johnning A."/>
            <person name="Engstrand L."/>
            <person name="Kristiansson E."/>
            <person name="Moore E."/>
        </authorList>
    </citation>
    <scope>NUCLEOTIDE SEQUENCE [LARGE SCALE GENOMIC DNA]</scope>
    <source>
        <strain evidence="10 11">CCUG 9405</strain>
    </source>
</reference>
<dbReference type="NCBIfam" id="TIGR00668">
    <property type="entry name" value="apaH"/>
    <property type="match status" value="1"/>
</dbReference>